<feature type="transmembrane region" description="Helical" evidence="2">
    <location>
        <begin position="509"/>
        <end position="532"/>
    </location>
</feature>
<keyword evidence="5" id="KW-1185">Reference proteome</keyword>
<feature type="transmembrane region" description="Helical" evidence="2">
    <location>
        <begin position="544"/>
        <end position="571"/>
    </location>
</feature>
<keyword evidence="1" id="KW-0443">Lipid metabolism</keyword>
<evidence type="ECO:0000256" key="2">
    <source>
        <dbReference type="SAM" id="Phobius"/>
    </source>
</evidence>
<accession>A0A839SCK6</accession>
<gene>
    <name evidence="4" type="ORF">FHS11_000829</name>
</gene>
<feature type="transmembrane region" description="Helical" evidence="2">
    <location>
        <begin position="402"/>
        <end position="425"/>
    </location>
</feature>
<dbReference type="GO" id="GO:0046475">
    <property type="term" value="P:glycerophospholipid catabolic process"/>
    <property type="evidence" value="ECO:0007669"/>
    <property type="project" value="TreeGrafter"/>
</dbReference>
<protein>
    <recommendedName>
        <fullName evidence="3">PNPLA domain-containing protein</fullName>
    </recommendedName>
</protein>
<keyword evidence="2" id="KW-1133">Transmembrane helix</keyword>
<dbReference type="RefSeq" id="WP_197706055.1">
    <property type="nucleotide sequence ID" value="NZ_AP017313.1"/>
</dbReference>
<comment type="caution">
    <text evidence="4">The sequence shown here is derived from an EMBL/GenBank/DDBJ whole genome shotgun (WGS) entry which is preliminary data.</text>
</comment>
<dbReference type="InterPro" id="IPR002641">
    <property type="entry name" value="PNPLA_dom"/>
</dbReference>
<keyword evidence="2" id="KW-0812">Transmembrane</keyword>
<feature type="transmembrane region" description="Helical" evidence="2">
    <location>
        <begin position="476"/>
        <end position="497"/>
    </location>
</feature>
<dbReference type="Proteomes" id="UP000539265">
    <property type="component" value="Unassembled WGS sequence"/>
</dbReference>
<dbReference type="GO" id="GO:0004623">
    <property type="term" value="F:phospholipase A2 activity"/>
    <property type="evidence" value="ECO:0007669"/>
    <property type="project" value="TreeGrafter"/>
</dbReference>
<feature type="transmembrane region" description="Helical" evidence="2">
    <location>
        <begin position="437"/>
        <end position="456"/>
    </location>
</feature>
<organism evidence="4 5">
    <name type="scientific">Mucilaginibacter gotjawali</name>
    <dbReference type="NCBI Taxonomy" id="1550579"/>
    <lineage>
        <taxon>Bacteria</taxon>
        <taxon>Pseudomonadati</taxon>
        <taxon>Bacteroidota</taxon>
        <taxon>Sphingobacteriia</taxon>
        <taxon>Sphingobacteriales</taxon>
        <taxon>Sphingobacteriaceae</taxon>
        <taxon>Mucilaginibacter</taxon>
    </lineage>
</organism>
<dbReference type="EMBL" id="JACHWX010000002">
    <property type="protein sequence ID" value="MBB3054419.1"/>
    <property type="molecule type" value="Genomic_DNA"/>
</dbReference>
<evidence type="ECO:0000313" key="4">
    <source>
        <dbReference type="EMBL" id="MBB3054419.1"/>
    </source>
</evidence>
<feature type="transmembrane region" description="Helical" evidence="2">
    <location>
        <begin position="694"/>
        <end position="714"/>
    </location>
</feature>
<reference evidence="4" key="1">
    <citation type="submission" date="2020-08" db="EMBL/GenBank/DDBJ databases">
        <title>Genomic Encyclopedia of Type Strains, Phase III (KMG-III): the genomes of soil and plant-associated and newly described type strains.</title>
        <authorList>
            <person name="Whitman W."/>
        </authorList>
    </citation>
    <scope>NUCLEOTIDE SEQUENCE [LARGE SCALE GENOMIC DNA]</scope>
    <source>
        <strain evidence="4">CECT 8628</strain>
    </source>
</reference>
<dbReference type="PANTHER" id="PTHR10728:SF40">
    <property type="entry name" value="PATATIN FAMILY PROTEIN"/>
    <property type="match status" value="1"/>
</dbReference>
<dbReference type="Pfam" id="PF01734">
    <property type="entry name" value="Patatin"/>
    <property type="match status" value="1"/>
</dbReference>
<dbReference type="Gene3D" id="3.40.1090.10">
    <property type="entry name" value="Cytosolic phospholipase A2 catalytic domain"/>
    <property type="match status" value="2"/>
</dbReference>
<evidence type="ECO:0000256" key="1">
    <source>
        <dbReference type="ARBA" id="ARBA00023098"/>
    </source>
</evidence>
<evidence type="ECO:0000313" key="5">
    <source>
        <dbReference type="Proteomes" id="UP000539265"/>
    </source>
</evidence>
<dbReference type="SUPFAM" id="SSF52151">
    <property type="entry name" value="FabD/lysophospholipase-like"/>
    <property type="match status" value="1"/>
</dbReference>
<proteinExistence type="predicted"/>
<feature type="transmembrane region" description="Helical" evidence="2">
    <location>
        <begin position="577"/>
        <end position="601"/>
    </location>
</feature>
<name>A0A839SCK6_9SPHI</name>
<keyword evidence="2" id="KW-0472">Membrane</keyword>
<feature type="domain" description="PNPLA" evidence="3">
    <location>
        <begin position="287"/>
        <end position="422"/>
    </location>
</feature>
<dbReference type="AlphaFoldDB" id="A0A839SCK6"/>
<dbReference type="InterPro" id="IPR016035">
    <property type="entry name" value="Acyl_Trfase/lysoPLipase"/>
</dbReference>
<dbReference type="PANTHER" id="PTHR10728">
    <property type="entry name" value="CYTOSOLIC PHOSPHOLIPASE A2"/>
    <property type="match status" value="1"/>
</dbReference>
<evidence type="ECO:0000259" key="3">
    <source>
        <dbReference type="Pfam" id="PF01734"/>
    </source>
</evidence>
<dbReference type="GO" id="GO:0005829">
    <property type="term" value="C:cytosol"/>
    <property type="evidence" value="ECO:0007669"/>
    <property type="project" value="TreeGrafter"/>
</dbReference>
<sequence>MDIVTDLTAQAVANIGIIQNICKKELSVDERKSAQDLYLWQLNQKVLVIENECPESVAKSIQDVLWCSIGIEHTDTFKRCFLELAGDLLQWLQANHKHDAVRDKANVKAGLAKNGTLYCTPYQWRNIVREILFDDPSARLTLAQAMHYMPVQIILSLGGKDLSQAEQRLFQTWEIKETDGLLTPSDYKAYSKWWDRVYDGNEVKRSEFAKILLKDDTALLKQLNMEKVPLPFESLFNDELNEICRSRIDRMEDDPGAFEERLVTDIPEAPHIEDPLKRAAKMDLHGLALSGGGIRSATFSLGVLQKLAEDGKLPRFDYLSTVSGGGYIGTWLACWIKRSGSVSKVADRLNEKKSADPLGEEVRPIRWLRMFSNYLAPDASVMSADSWTMGITWLRNTLINQVLLLLLLCTALSVVTDLAFTWNYFTKIPNSYDWKVVAKWSVLIFVPAVWFVGAGMKTYDSAHDERNLFSFGRNRLLIIFLIIWTVLVTYVVSSWLYPQPFPIVFSNRLGLLWPAAVTGFVAMVSIAYIGLYRVCAQKPLEKKLVDAAIILSSAIAAGAAWLMLAGVWLLFDYLKKDWVFILGPPLVLECISTCVVIRMALMGKLFPDERREWWGRMGAITHRTMLMWILVTYSARELPDEFKLFCKQFNGFDIKTVLGVSWAGLVGSAVKMAYQSKENPGKPDTNTAAVKDIFVRVAPYIFMIGFIIIGANAFRGLAHLLPRFIHWIPAGNKYFRLTIALAAITYLFSWRVGVNEFSLHHFYRNRLVRAYLGATRKRTDRDKTANNFTGFDKNDDIKLSTFINTSGDGDYIGPYPIINSTLNATVVSELDRQDRKAESFIFSPLYSGFDFSPTRSAAYAKNKVYEYGYRPTAVYAYEKGPMIGTAMAISGAAVSPNMGYHSAPATAFLLTMFNVRLGWWMGNPRRSTYKYSDPTSGVAYLISDLIGNSDIDSRFVCLSDGGHFDNMGLYELVRRRCSSIMLVDAEEDPGNSFEGLANAIRRCRIDFGAEIVINTSQISTKNALGFNSAHAITDGTIFYPGDKTGHPSGKITYIKAGLVGTETTDVLEYHQKNNLFPQQPTSDQFFTEEQFESYRKLGYLSI</sequence>